<dbReference type="GO" id="GO:0043720">
    <property type="term" value="F:3-keto-5-aminohexanoate cleavage activity"/>
    <property type="evidence" value="ECO:0007669"/>
    <property type="project" value="InterPro"/>
</dbReference>
<evidence type="ECO:0000256" key="3">
    <source>
        <dbReference type="ARBA" id="ARBA00022723"/>
    </source>
</evidence>
<dbReference type="Gene3D" id="3.20.20.70">
    <property type="entry name" value="Aldolase class I"/>
    <property type="match status" value="1"/>
</dbReference>
<dbReference type="AlphaFoldDB" id="A0A368Z126"/>
<dbReference type="PANTHER" id="PTHR37418">
    <property type="entry name" value="3-KETO-5-AMINOHEXANOATE CLEAVAGE ENZYME-RELATED"/>
    <property type="match status" value="1"/>
</dbReference>
<dbReference type="EMBL" id="QPJM01000002">
    <property type="protein sequence ID" value="RCW86153.1"/>
    <property type="molecule type" value="Genomic_DNA"/>
</dbReference>
<keyword evidence="6" id="KW-1185">Reference proteome</keyword>
<gene>
    <name evidence="5" type="ORF">C7476_102132</name>
</gene>
<keyword evidence="4" id="KW-0862">Zinc</keyword>
<comment type="cofactor">
    <cofactor evidence="1">
        <name>Zn(2+)</name>
        <dbReference type="ChEBI" id="CHEBI:29105"/>
    </cofactor>
</comment>
<proteinExistence type="predicted"/>
<dbReference type="InterPro" id="IPR013785">
    <property type="entry name" value="Aldolase_TIM"/>
</dbReference>
<dbReference type="OrthoDB" id="9805277at2"/>
<dbReference type="PANTHER" id="PTHR37418:SF2">
    <property type="entry name" value="3-KETO-5-AMINOHEXANOATE CLEAVAGE ENZYME"/>
    <property type="match status" value="1"/>
</dbReference>
<dbReference type="Proteomes" id="UP000253324">
    <property type="component" value="Unassembled WGS sequence"/>
</dbReference>
<evidence type="ECO:0000313" key="6">
    <source>
        <dbReference type="Proteomes" id="UP000253324"/>
    </source>
</evidence>
<dbReference type="Pfam" id="PF05853">
    <property type="entry name" value="BKACE"/>
    <property type="match status" value="1"/>
</dbReference>
<reference evidence="5 6" key="1">
    <citation type="submission" date="2018-07" db="EMBL/GenBank/DDBJ databases">
        <title>Genomic Encyclopedia of Type Strains, Phase III (KMG-III): the genomes of soil and plant-associated and newly described type strains.</title>
        <authorList>
            <person name="Whitman W."/>
        </authorList>
    </citation>
    <scope>NUCLEOTIDE SEQUENCE [LARGE SCALE GENOMIC DNA]</scope>
    <source>
        <strain evidence="5 6">31-25a</strain>
    </source>
</reference>
<evidence type="ECO:0000256" key="1">
    <source>
        <dbReference type="ARBA" id="ARBA00001947"/>
    </source>
</evidence>
<name>A0A368Z126_9HYPH</name>
<comment type="caution">
    <text evidence="5">The sequence shown here is derived from an EMBL/GenBank/DDBJ whole genome shotgun (WGS) entry which is preliminary data.</text>
</comment>
<evidence type="ECO:0000313" key="5">
    <source>
        <dbReference type="EMBL" id="RCW86153.1"/>
    </source>
</evidence>
<organism evidence="5 6">
    <name type="scientific">Phyllobacterium bourgognense</name>
    <dbReference type="NCBI Taxonomy" id="314236"/>
    <lineage>
        <taxon>Bacteria</taxon>
        <taxon>Pseudomonadati</taxon>
        <taxon>Pseudomonadota</taxon>
        <taxon>Alphaproteobacteria</taxon>
        <taxon>Hyphomicrobiales</taxon>
        <taxon>Phyllobacteriaceae</taxon>
        <taxon>Phyllobacterium</taxon>
    </lineage>
</organism>
<keyword evidence="3" id="KW-0479">Metal-binding</keyword>
<evidence type="ECO:0000256" key="4">
    <source>
        <dbReference type="ARBA" id="ARBA00022833"/>
    </source>
</evidence>
<dbReference type="InterPro" id="IPR008567">
    <property type="entry name" value="BKACE"/>
</dbReference>
<evidence type="ECO:0000256" key="2">
    <source>
        <dbReference type="ARBA" id="ARBA00022679"/>
    </source>
</evidence>
<dbReference type="RefSeq" id="WP_114428677.1">
    <property type="nucleotide sequence ID" value="NZ_QPJM01000002.1"/>
</dbReference>
<sequence>MSETTRVRSGSSTKGKVIITCAITGAIHTPTMSPYLPITPDEIAKEALAAAEAGAAILHLHARDPETGKPDQTPEAFAKFLPRIKQNTNAAINITTGGSPYMKVEERVKPAATFKPEVASLNMGSINFGLYHLVDKYKEFKFDWEKPHLEATRDLVFRNSFKDIEYILATCYDNGTRFEFECYDIAHLYNLAHFAERGLVKPPFFVQSVFGLLGAIGTHPEDVAHMKRTADRLFGENYRWSVLGAGSSQLRIAAQAAALGGNIRVGLEDSLWAGKGKLAKSNADQVLLARKIIEGLGMEVATPDDARAILQLKGGDKVAF</sequence>
<protein>
    <submittedName>
        <fullName evidence="5">Uncharacterized protein (DUF849 family)</fullName>
    </submittedName>
</protein>
<dbReference type="GO" id="GO:0046872">
    <property type="term" value="F:metal ion binding"/>
    <property type="evidence" value="ECO:0007669"/>
    <property type="project" value="UniProtKB-KW"/>
</dbReference>
<accession>A0A368Z126</accession>
<keyword evidence="2" id="KW-0808">Transferase</keyword>